<reference evidence="2 3" key="1">
    <citation type="journal article" date="2019" name="Environ. Microbiol.">
        <title>Species interactions and distinct microbial communities in high Arctic permafrost affected cryosols are associated with the CH4 and CO2 gas fluxes.</title>
        <authorList>
            <person name="Altshuler I."/>
            <person name="Hamel J."/>
            <person name="Turney S."/>
            <person name="Magnuson E."/>
            <person name="Levesque R."/>
            <person name="Greer C."/>
            <person name="Whyte L.G."/>
        </authorList>
    </citation>
    <scope>NUCLEOTIDE SEQUENCE [LARGE SCALE GENOMIC DNA]</scope>
    <source>
        <strain evidence="2 3">S9.3A</strain>
    </source>
</reference>
<gene>
    <name evidence="2" type="ORF">EAH86_09710</name>
</gene>
<proteinExistence type="predicted"/>
<protein>
    <submittedName>
        <fullName evidence="2">Uncharacterized protein</fullName>
    </submittedName>
</protein>
<comment type="caution">
    <text evidence="2">The sequence shown here is derived from an EMBL/GenBank/DDBJ whole genome shotgun (WGS) entry which is preliminary data.</text>
</comment>
<evidence type="ECO:0000313" key="2">
    <source>
        <dbReference type="EMBL" id="TPG17042.1"/>
    </source>
</evidence>
<keyword evidence="1" id="KW-1133">Transmembrane helix</keyword>
<sequence length="78" mass="8940">MRQRDPWAGIRPRPLGRWLALWTALAVIAGIYAAANPDYGSLYLLMGPGAYLLAQLMFRLSLNLEQVPTRRRNWLFLP</sequence>
<organism evidence="2 3">
    <name type="scientific">Pedococcus bigeumensis</name>
    <dbReference type="NCBI Taxonomy" id="433644"/>
    <lineage>
        <taxon>Bacteria</taxon>
        <taxon>Bacillati</taxon>
        <taxon>Actinomycetota</taxon>
        <taxon>Actinomycetes</taxon>
        <taxon>Micrococcales</taxon>
        <taxon>Intrasporangiaceae</taxon>
        <taxon>Pedococcus</taxon>
    </lineage>
</organism>
<accession>A0A502CWK9</accession>
<evidence type="ECO:0000256" key="1">
    <source>
        <dbReference type="SAM" id="Phobius"/>
    </source>
</evidence>
<name>A0A502CWK9_9MICO</name>
<evidence type="ECO:0000313" key="3">
    <source>
        <dbReference type="Proteomes" id="UP000317722"/>
    </source>
</evidence>
<dbReference type="EMBL" id="RCZM01000003">
    <property type="protein sequence ID" value="TPG17042.1"/>
    <property type="molecule type" value="Genomic_DNA"/>
</dbReference>
<keyword evidence="3" id="KW-1185">Reference proteome</keyword>
<dbReference type="AlphaFoldDB" id="A0A502CWK9"/>
<dbReference type="Proteomes" id="UP000317722">
    <property type="component" value="Unassembled WGS sequence"/>
</dbReference>
<feature type="transmembrane region" description="Helical" evidence="1">
    <location>
        <begin position="43"/>
        <end position="62"/>
    </location>
</feature>
<keyword evidence="1" id="KW-0812">Transmembrane</keyword>
<keyword evidence="1" id="KW-0472">Membrane</keyword>